<evidence type="ECO:0000313" key="2">
    <source>
        <dbReference type="EMBL" id="NKY55266.1"/>
    </source>
</evidence>
<dbReference type="InterPro" id="IPR005025">
    <property type="entry name" value="FMN_Rdtase-like_dom"/>
</dbReference>
<dbReference type="Gene3D" id="3.40.50.360">
    <property type="match status" value="1"/>
</dbReference>
<feature type="domain" description="NADPH-dependent FMN reductase-like" evidence="1">
    <location>
        <begin position="17"/>
        <end position="76"/>
    </location>
</feature>
<evidence type="ECO:0000313" key="3">
    <source>
        <dbReference type="Proteomes" id="UP000570678"/>
    </source>
</evidence>
<dbReference type="EMBL" id="JAAXOT010000002">
    <property type="protein sequence ID" value="NKY55266.1"/>
    <property type="molecule type" value="Genomic_DNA"/>
</dbReference>
<accession>A0A846Y6R6</accession>
<dbReference type="InterPro" id="IPR050712">
    <property type="entry name" value="NAD(P)H-dep_reductase"/>
</dbReference>
<reference evidence="2 3" key="1">
    <citation type="submission" date="2020-04" db="EMBL/GenBank/DDBJ databases">
        <title>MicrobeNet Type strains.</title>
        <authorList>
            <person name="Nicholson A.C."/>
        </authorList>
    </citation>
    <scope>NUCLEOTIDE SEQUENCE [LARGE SCALE GENOMIC DNA]</scope>
    <source>
        <strain evidence="2 3">JCM 3332</strain>
    </source>
</reference>
<keyword evidence="3" id="KW-1185">Reference proteome</keyword>
<dbReference type="RefSeq" id="WP_084492491.1">
    <property type="nucleotide sequence ID" value="NZ_JAAXOT010000002.1"/>
</dbReference>
<sequence length="121" mass="13495">MSPRAIWVVGPNRRPDSYPASLKAAIDCHFTQWQRKPVAFVGYSGATGGLTAIEHLRQVFSELDAHTVREYVPFPRYYRLFGDDGQLLLLAPAEPEAAVRHMPDQVHWWAEALVAAPAVAV</sequence>
<dbReference type="GO" id="GO:0010181">
    <property type="term" value="F:FMN binding"/>
    <property type="evidence" value="ECO:0007669"/>
    <property type="project" value="TreeGrafter"/>
</dbReference>
<gene>
    <name evidence="2" type="ORF">HGA15_03625</name>
</gene>
<dbReference type="InterPro" id="IPR029039">
    <property type="entry name" value="Flavoprotein-like_sf"/>
</dbReference>
<proteinExistence type="predicted"/>
<dbReference type="Proteomes" id="UP000570678">
    <property type="component" value="Unassembled WGS sequence"/>
</dbReference>
<dbReference type="AlphaFoldDB" id="A0A846Y6R6"/>
<dbReference type="GO" id="GO:0005829">
    <property type="term" value="C:cytosol"/>
    <property type="evidence" value="ECO:0007669"/>
    <property type="project" value="TreeGrafter"/>
</dbReference>
<dbReference type="PANTHER" id="PTHR30543">
    <property type="entry name" value="CHROMATE REDUCTASE"/>
    <property type="match status" value="1"/>
</dbReference>
<organism evidence="2 3">
    <name type="scientific">Nocardia flavorosea</name>
    <dbReference type="NCBI Taxonomy" id="53429"/>
    <lineage>
        <taxon>Bacteria</taxon>
        <taxon>Bacillati</taxon>
        <taxon>Actinomycetota</taxon>
        <taxon>Actinomycetes</taxon>
        <taxon>Mycobacteriales</taxon>
        <taxon>Nocardiaceae</taxon>
        <taxon>Nocardia</taxon>
    </lineage>
</organism>
<dbReference type="Pfam" id="PF03358">
    <property type="entry name" value="FMN_red"/>
    <property type="match status" value="1"/>
</dbReference>
<dbReference type="SUPFAM" id="SSF52218">
    <property type="entry name" value="Flavoproteins"/>
    <property type="match status" value="1"/>
</dbReference>
<dbReference type="PANTHER" id="PTHR30543:SF21">
    <property type="entry name" value="NAD(P)H-DEPENDENT FMN REDUCTASE LOT6"/>
    <property type="match status" value="1"/>
</dbReference>
<name>A0A846Y6R6_9NOCA</name>
<evidence type="ECO:0000259" key="1">
    <source>
        <dbReference type="Pfam" id="PF03358"/>
    </source>
</evidence>
<protein>
    <submittedName>
        <fullName evidence="2">NAD(P)H-dependent oxidoreductase</fullName>
    </submittedName>
</protein>
<dbReference type="GO" id="GO:0016491">
    <property type="term" value="F:oxidoreductase activity"/>
    <property type="evidence" value="ECO:0007669"/>
    <property type="project" value="InterPro"/>
</dbReference>
<comment type="caution">
    <text evidence="2">The sequence shown here is derived from an EMBL/GenBank/DDBJ whole genome shotgun (WGS) entry which is preliminary data.</text>
</comment>